<keyword evidence="2 4" id="KW-0238">DNA-binding</keyword>
<reference evidence="8 9" key="1">
    <citation type="submission" date="2023-07" db="EMBL/GenBank/DDBJ databases">
        <title>Sequencing the genomes of 1000 actinobacteria strains.</title>
        <authorList>
            <person name="Klenk H.-P."/>
        </authorList>
    </citation>
    <scope>NUCLEOTIDE SEQUENCE [LARGE SCALE GENOMIC DNA]</scope>
    <source>
        <strain evidence="8 9">DSM 46740</strain>
    </source>
</reference>
<dbReference type="Proteomes" id="UP001225356">
    <property type="component" value="Unassembled WGS sequence"/>
</dbReference>
<dbReference type="PANTHER" id="PTHR30349:SF81">
    <property type="entry name" value="TYROSINE RECOMBINASE XERC"/>
    <property type="match status" value="1"/>
</dbReference>
<evidence type="ECO:0000313" key="8">
    <source>
        <dbReference type="EMBL" id="MDP9847376.1"/>
    </source>
</evidence>
<comment type="caution">
    <text evidence="8">The sequence shown here is derived from an EMBL/GenBank/DDBJ whole genome shotgun (WGS) entry which is preliminary data.</text>
</comment>
<dbReference type="EMBL" id="JAUSQU010000001">
    <property type="protein sequence ID" value="MDP9847376.1"/>
    <property type="molecule type" value="Genomic_DNA"/>
</dbReference>
<dbReference type="InterPro" id="IPR004107">
    <property type="entry name" value="Integrase_SAM-like_N"/>
</dbReference>
<evidence type="ECO:0000259" key="7">
    <source>
        <dbReference type="PROSITE" id="PS51900"/>
    </source>
</evidence>
<feature type="domain" description="Core-binding (CB)" evidence="7">
    <location>
        <begin position="21"/>
        <end position="149"/>
    </location>
</feature>
<sequence>MGRLVATGDPWEPFQLLDRGGAVVEPVAAFLRELQAQDLSESTLRSYGNDLLLWWRWLAAVEVPWNQVTPAEGRDFARWMQIADKPTRTHWRHRDGSPDGADRRGRGSATSRAGEVNPQTGKAQPGTKFAPSSRAHAETVLRRFYDFQLEAGTGPIVNPFPLDRLRRAGRANAHHNPMEPFRRERVGRYRPKLPARIPKRVPDDQFNKIFAGLKYHRDRALVAFWVSTGARAEELLDSFQDDVDPGEQVISVTRKGSRATQLLPASPDAFVWLRLYQEEIWRKGAARGRRQPLWVTLRRPFRPLTYPAARAMFARAQELLGSNWTIHDLRHSAAWRMSQDPNMPISDVQWILGHASLSTTQLYITPSQDEVIAHALAHHDRRRQQKPVSVTPPAVSYNPRSLDILFGRDT</sequence>
<protein>
    <submittedName>
        <fullName evidence="8">Site-specific recombinase XerD</fullName>
    </submittedName>
</protein>
<dbReference type="InterPro" id="IPR011010">
    <property type="entry name" value="DNA_brk_join_enz"/>
</dbReference>
<keyword evidence="9" id="KW-1185">Reference proteome</keyword>
<dbReference type="CDD" id="cd00397">
    <property type="entry name" value="DNA_BRE_C"/>
    <property type="match status" value="1"/>
</dbReference>
<feature type="compositionally biased region" description="Basic and acidic residues" evidence="5">
    <location>
        <begin position="94"/>
        <end position="105"/>
    </location>
</feature>
<evidence type="ECO:0000313" key="9">
    <source>
        <dbReference type="Proteomes" id="UP001225356"/>
    </source>
</evidence>
<dbReference type="RefSeq" id="WP_307564471.1">
    <property type="nucleotide sequence ID" value="NZ_JAUSQU010000001.1"/>
</dbReference>
<proteinExistence type="predicted"/>
<dbReference type="InterPro" id="IPR044068">
    <property type="entry name" value="CB"/>
</dbReference>
<dbReference type="Gene3D" id="1.10.150.130">
    <property type="match status" value="1"/>
</dbReference>
<accession>A0ABT9QKU3</accession>
<dbReference type="Gene3D" id="1.10.443.10">
    <property type="entry name" value="Intergrase catalytic core"/>
    <property type="match status" value="1"/>
</dbReference>
<evidence type="ECO:0000256" key="4">
    <source>
        <dbReference type="PROSITE-ProRule" id="PRU01248"/>
    </source>
</evidence>
<dbReference type="Pfam" id="PF00589">
    <property type="entry name" value="Phage_integrase"/>
    <property type="match status" value="1"/>
</dbReference>
<name>A0ABT9QKU3_9ACTN</name>
<dbReference type="InterPro" id="IPR050090">
    <property type="entry name" value="Tyrosine_recombinase_XerCD"/>
</dbReference>
<evidence type="ECO:0000256" key="1">
    <source>
        <dbReference type="ARBA" id="ARBA00022908"/>
    </source>
</evidence>
<feature type="domain" description="Tyr recombinase" evidence="6">
    <location>
        <begin position="196"/>
        <end position="376"/>
    </location>
</feature>
<feature type="region of interest" description="Disordered" evidence="5">
    <location>
        <begin position="87"/>
        <end position="135"/>
    </location>
</feature>
<dbReference type="SUPFAM" id="SSF56349">
    <property type="entry name" value="DNA breaking-rejoining enzymes"/>
    <property type="match status" value="1"/>
</dbReference>
<evidence type="ECO:0000256" key="2">
    <source>
        <dbReference type="ARBA" id="ARBA00023125"/>
    </source>
</evidence>
<evidence type="ECO:0000259" key="6">
    <source>
        <dbReference type="PROSITE" id="PS51898"/>
    </source>
</evidence>
<dbReference type="PANTHER" id="PTHR30349">
    <property type="entry name" value="PHAGE INTEGRASE-RELATED"/>
    <property type="match status" value="1"/>
</dbReference>
<evidence type="ECO:0000256" key="3">
    <source>
        <dbReference type="ARBA" id="ARBA00023172"/>
    </source>
</evidence>
<dbReference type="InterPro" id="IPR013762">
    <property type="entry name" value="Integrase-like_cat_sf"/>
</dbReference>
<keyword evidence="1" id="KW-0229">DNA integration</keyword>
<dbReference type="InterPro" id="IPR010998">
    <property type="entry name" value="Integrase_recombinase_N"/>
</dbReference>
<dbReference type="PROSITE" id="PS51900">
    <property type="entry name" value="CB"/>
    <property type="match status" value="1"/>
</dbReference>
<dbReference type="InterPro" id="IPR002104">
    <property type="entry name" value="Integrase_catalytic"/>
</dbReference>
<organism evidence="8 9">
    <name type="scientific">Streptosporangium lutulentum</name>
    <dbReference type="NCBI Taxonomy" id="1461250"/>
    <lineage>
        <taxon>Bacteria</taxon>
        <taxon>Bacillati</taxon>
        <taxon>Actinomycetota</taxon>
        <taxon>Actinomycetes</taxon>
        <taxon>Streptosporangiales</taxon>
        <taxon>Streptosporangiaceae</taxon>
        <taxon>Streptosporangium</taxon>
    </lineage>
</organism>
<evidence type="ECO:0000256" key="5">
    <source>
        <dbReference type="SAM" id="MobiDB-lite"/>
    </source>
</evidence>
<keyword evidence="3" id="KW-0233">DNA recombination</keyword>
<dbReference type="Pfam" id="PF02899">
    <property type="entry name" value="Phage_int_SAM_1"/>
    <property type="match status" value="1"/>
</dbReference>
<gene>
    <name evidence="8" type="ORF">J2853_006587</name>
</gene>
<dbReference type="PROSITE" id="PS51898">
    <property type="entry name" value="TYR_RECOMBINASE"/>
    <property type="match status" value="1"/>
</dbReference>